<evidence type="ECO:0000313" key="2">
    <source>
        <dbReference type="Proteomes" id="UP000005561"/>
    </source>
</evidence>
<reference evidence="1" key="1">
    <citation type="submission" date="2009-07" db="EMBL/GenBank/DDBJ databases">
        <authorList>
            <person name="Weinstock G."/>
            <person name="Sodergren E."/>
            <person name="Clifton S."/>
            <person name="Fulton L."/>
            <person name="Fulton B."/>
            <person name="Courtney L."/>
            <person name="Fronick C."/>
            <person name="Harrison M."/>
            <person name="Strong C."/>
            <person name="Farmer C."/>
            <person name="Delahaunty K."/>
            <person name="Markovic C."/>
            <person name="Hall O."/>
            <person name="Minx P."/>
            <person name="Tomlinson C."/>
            <person name="Mitreva M."/>
            <person name="Nelson J."/>
            <person name="Hou S."/>
            <person name="Wollam A."/>
            <person name="Pepin K.H."/>
            <person name="Johnson M."/>
            <person name="Bhonagiri V."/>
            <person name="Nash W.E."/>
            <person name="Warren W."/>
            <person name="Chinwalla A."/>
            <person name="Mardis E.R."/>
            <person name="Wilson R.K."/>
        </authorList>
    </citation>
    <scope>NUCLEOTIDE SEQUENCE [LARGE SCALE GENOMIC DNA]</scope>
    <source>
        <strain evidence="1">DSM 14469</strain>
    </source>
</reference>
<protein>
    <submittedName>
        <fullName evidence="1">Uncharacterized protein</fullName>
    </submittedName>
</protein>
<dbReference type="EMBL" id="ACCL02000018">
    <property type="protein sequence ID" value="EET59428.1"/>
    <property type="molecule type" value="Genomic_DNA"/>
</dbReference>
<dbReference type="RefSeq" id="WP_006863288.1">
    <property type="nucleotide sequence ID" value="NZ_ACCL02000018.1"/>
</dbReference>
<dbReference type="OrthoDB" id="2051368at2"/>
<keyword evidence="2" id="KW-1185">Reference proteome</keyword>
<dbReference type="eggNOG" id="ENOG503312K">
    <property type="taxonomic scope" value="Bacteria"/>
</dbReference>
<organism evidence="1 2">
    <name type="scientific">Marvinbryantia formatexigens DSM 14469</name>
    <dbReference type="NCBI Taxonomy" id="478749"/>
    <lineage>
        <taxon>Bacteria</taxon>
        <taxon>Bacillati</taxon>
        <taxon>Bacillota</taxon>
        <taxon>Clostridia</taxon>
        <taxon>Lachnospirales</taxon>
        <taxon>Lachnospiraceae</taxon>
        <taxon>Marvinbryantia</taxon>
    </lineage>
</organism>
<comment type="caution">
    <text evidence="1">The sequence shown here is derived from an EMBL/GenBank/DDBJ whole genome shotgun (WGS) entry which is preliminary data.</text>
</comment>
<evidence type="ECO:0000313" key="1">
    <source>
        <dbReference type="EMBL" id="EET59428.1"/>
    </source>
</evidence>
<name>C6LIN9_9FIRM</name>
<dbReference type="STRING" id="168384.SAMN05660368_02953"/>
<gene>
    <name evidence="1" type="ORF">BRYFOR_08519</name>
</gene>
<proteinExistence type="predicted"/>
<accession>C6LIN9</accession>
<dbReference type="AlphaFoldDB" id="C6LIN9"/>
<dbReference type="Proteomes" id="UP000005561">
    <property type="component" value="Unassembled WGS sequence"/>
</dbReference>
<sequence length="101" mass="12046">MASRLELQSKLEELLGVKHVYYQPPEGLKMEYPAIRYSKNRISTQKANNSAYIKHIRYEIIVIDRRPDNPVIEKLLELPYCSYDRHYVSDNLNHDVLTLYY</sequence>